<dbReference type="Proteomes" id="UP000824890">
    <property type="component" value="Unassembled WGS sequence"/>
</dbReference>
<keyword evidence="3" id="KW-1185">Reference proteome</keyword>
<comment type="caution">
    <text evidence="2">The sequence shown here is derived from an EMBL/GenBank/DDBJ whole genome shotgun (WGS) entry which is preliminary data.</text>
</comment>
<name>A0ABQ8EHG6_BRANA</name>
<accession>A0ABQ8EHG6</accession>
<feature type="compositionally biased region" description="Polar residues" evidence="1">
    <location>
        <begin position="229"/>
        <end position="245"/>
    </location>
</feature>
<dbReference type="EMBL" id="JAGKQM010000002">
    <property type="protein sequence ID" value="KAH0940060.1"/>
    <property type="molecule type" value="Genomic_DNA"/>
</dbReference>
<evidence type="ECO:0000256" key="1">
    <source>
        <dbReference type="SAM" id="MobiDB-lite"/>
    </source>
</evidence>
<sequence length="443" mass="49008">MTHPNIETPVLSSSSDVGGARARWHRPLLPPLMLSLYLLYFFGSSSLVLDPSHPGRASVTAMVSSHFRKLAGTASSIRDSWDALQFTTLHCLVSLTKTRIFSSPPWYLGYAPTQPDPPQSPACFLPRVSVVTTTWSNLVAAATNNTSTQTSSRRPLGVKDRRCWLSHYRSISTRSVSLRGNPLTISPPFNYIHQPYHPSSIPSTPSGLARVRPLPLRKSFRQAMPHVTSTTADQRWESTPASSPEPSVRKSGVRCRWKSTPASSYELSVCLFGVRCRWESTPASSSEPSKTSKDLSAHNPHLLLCVGEYFTPMSPFYEWRKISDSFSSFSFSLLTGLLPCGAVCTGSEGAIENTWVFLVGEDYLSTSLVTISQLSDFVVKTKRGTYLEGNRLQGVCSLDNNRQMAYDISHMSHLEHPMSMTQPHATYNSGDIVALRVKEETVL</sequence>
<protein>
    <submittedName>
        <fullName evidence="2">Uncharacterized protein</fullName>
    </submittedName>
</protein>
<evidence type="ECO:0000313" key="3">
    <source>
        <dbReference type="Proteomes" id="UP000824890"/>
    </source>
</evidence>
<feature type="region of interest" description="Disordered" evidence="1">
    <location>
        <begin position="229"/>
        <end position="249"/>
    </location>
</feature>
<proteinExistence type="predicted"/>
<organism evidence="2 3">
    <name type="scientific">Brassica napus</name>
    <name type="common">Rape</name>
    <dbReference type="NCBI Taxonomy" id="3708"/>
    <lineage>
        <taxon>Eukaryota</taxon>
        <taxon>Viridiplantae</taxon>
        <taxon>Streptophyta</taxon>
        <taxon>Embryophyta</taxon>
        <taxon>Tracheophyta</taxon>
        <taxon>Spermatophyta</taxon>
        <taxon>Magnoliopsida</taxon>
        <taxon>eudicotyledons</taxon>
        <taxon>Gunneridae</taxon>
        <taxon>Pentapetalae</taxon>
        <taxon>rosids</taxon>
        <taxon>malvids</taxon>
        <taxon>Brassicales</taxon>
        <taxon>Brassicaceae</taxon>
        <taxon>Brassiceae</taxon>
        <taxon>Brassica</taxon>
    </lineage>
</organism>
<evidence type="ECO:0000313" key="2">
    <source>
        <dbReference type="EMBL" id="KAH0940060.1"/>
    </source>
</evidence>
<gene>
    <name evidence="2" type="ORF">HID58_007521</name>
</gene>
<reference evidence="2 3" key="1">
    <citation type="submission" date="2021-05" db="EMBL/GenBank/DDBJ databases">
        <title>Genome Assembly of Synthetic Allotetraploid Brassica napus Reveals Homoeologous Exchanges between Subgenomes.</title>
        <authorList>
            <person name="Davis J.T."/>
        </authorList>
    </citation>
    <scope>NUCLEOTIDE SEQUENCE [LARGE SCALE GENOMIC DNA]</scope>
    <source>
        <strain evidence="3">cv. Da-Ae</strain>
        <tissue evidence="2">Seedling</tissue>
    </source>
</reference>